<dbReference type="AlphaFoldDB" id="A0A654CVX6"/>
<sequence>MLEGSVCPAEGSTSTLYPYLFHTLNLCLVLGEQHTVSKQKIN</sequence>
<accession>A0A654CVX6</accession>
<gene>
    <name evidence="1" type="ORF">SPHINGO8BC_51080</name>
</gene>
<reference evidence="1 2" key="1">
    <citation type="submission" date="2019-10" db="EMBL/GenBank/DDBJ databases">
        <authorList>
            <person name="Karimi E."/>
        </authorList>
    </citation>
    <scope>NUCLEOTIDE SEQUENCE [LARGE SCALE GENOMIC DNA]</scope>
    <source>
        <strain evidence="1">Sphingobacterium sp. 8BC</strain>
    </source>
</reference>
<dbReference type="Proteomes" id="UP000432350">
    <property type="component" value="Unassembled WGS sequence"/>
</dbReference>
<evidence type="ECO:0000313" key="2">
    <source>
        <dbReference type="Proteomes" id="UP000432350"/>
    </source>
</evidence>
<dbReference type="EMBL" id="CABWMV010000024">
    <property type="protein sequence ID" value="VXC94929.1"/>
    <property type="molecule type" value="Genomic_DNA"/>
</dbReference>
<organism evidence="1 2">
    <name type="scientific">Sphingobacterium multivorum</name>
    <dbReference type="NCBI Taxonomy" id="28454"/>
    <lineage>
        <taxon>Bacteria</taxon>
        <taxon>Pseudomonadati</taxon>
        <taxon>Bacteroidota</taxon>
        <taxon>Sphingobacteriia</taxon>
        <taxon>Sphingobacteriales</taxon>
        <taxon>Sphingobacteriaceae</taxon>
        <taxon>Sphingobacterium</taxon>
    </lineage>
</organism>
<proteinExistence type="predicted"/>
<protein>
    <submittedName>
        <fullName evidence="1">Uncharacterized protein</fullName>
    </submittedName>
</protein>
<evidence type="ECO:0000313" key="1">
    <source>
        <dbReference type="EMBL" id="VXC94929.1"/>
    </source>
</evidence>
<name>A0A654CVX6_SPHMU</name>